<reference evidence="1 2" key="1">
    <citation type="journal article" date="2008" name="Nature">
        <title>The genome of Laccaria bicolor provides insights into mycorrhizal symbiosis.</title>
        <authorList>
            <person name="Martin F."/>
            <person name="Aerts A."/>
            <person name="Ahren D."/>
            <person name="Brun A."/>
            <person name="Danchin E.G.J."/>
            <person name="Duchaussoy F."/>
            <person name="Gibon J."/>
            <person name="Kohler A."/>
            <person name="Lindquist E."/>
            <person name="Pereda V."/>
            <person name="Salamov A."/>
            <person name="Shapiro H.J."/>
            <person name="Wuyts J."/>
            <person name="Blaudez D."/>
            <person name="Buee M."/>
            <person name="Brokstein P."/>
            <person name="Canbaeck B."/>
            <person name="Cohen D."/>
            <person name="Courty P.E."/>
            <person name="Coutinho P.M."/>
            <person name="Delaruelle C."/>
            <person name="Detter J.C."/>
            <person name="Deveau A."/>
            <person name="DiFazio S."/>
            <person name="Duplessis S."/>
            <person name="Fraissinet-Tachet L."/>
            <person name="Lucic E."/>
            <person name="Frey-Klett P."/>
            <person name="Fourrey C."/>
            <person name="Feussner I."/>
            <person name="Gay G."/>
            <person name="Grimwood J."/>
            <person name="Hoegger P.J."/>
            <person name="Jain P."/>
            <person name="Kilaru S."/>
            <person name="Labbe J."/>
            <person name="Lin Y.C."/>
            <person name="Legue V."/>
            <person name="Le Tacon F."/>
            <person name="Marmeisse R."/>
            <person name="Melayah D."/>
            <person name="Montanini B."/>
            <person name="Muratet M."/>
            <person name="Nehls U."/>
            <person name="Niculita-Hirzel H."/>
            <person name="Oudot-Le Secq M.P."/>
            <person name="Peter M."/>
            <person name="Quesneville H."/>
            <person name="Rajashekar B."/>
            <person name="Reich M."/>
            <person name="Rouhier N."/>
            <person name="Schmutz J."/>
            <person name="Yin T."/>
            <person name="Chalot M."/>
            <person name="Henrissat B."/>
            <person name="Kuees U."/>
            <person name="Lucas S."/>
            <person name="Van de Peer Y."/>
            <person name="Podila G.K."/>
            <person name="Polle A."/>
            <person name="Pukkila P.J."/>
            <person name="Richardson P.M."/>
            <person name="Rouze P."/>
            <person name="Sanders I.R."/>
            <person name="Stajich J.E."/>
            <person name="Tunlid A."/>
            <person name="Tuskan G."/>
            <person name="Grigoriev I.V."/>
        </authorList>
    </citation>
    <scope>NUCLEOTIDE SEQUENCE [LARGE SCALE GENOMIC DNA]</scope>
    <source>
        <strain evidence="2">S238N-H82 / ATCC MYA-4686</strain>
    </source>
</reference>
<dbReference type="KEGG" id="lbc:LACBIDRAFT_307363"/>
<keyword evidence="2" id="KW-1185">Reference proteome</keyword>
<name>B0DPY5_LACBS</name>
<organism evidence="2">
    <name type="scientific">Laccaria bicolor (strain S238N-H82 / ATCC MYA-4686)</name>
    <name type="common">Bicoloured deceiver</name>
    <name type="synonym">Laccaria laccata var. bicolor</name>
    <dbReference type="NCBI Taxonomy" id="486041"/>
    <lineage>
        <taxon>Eukaryota</taxon>
        <taxon>Fungi</taxon>
        <taxon>Dikarya</taxon>
        <taxon>Basidiomycota</taxon>
        <taxon>Agaricomycotina</taxon>
        <taxon>Agaricomycetes</taxon>
        <taxon>Agaricomycetidae</taxon>
        <taxon>Agaricales</taxon>
        <taxon>Agaricineae</taxon>
        <taxon>Hydnangiaceae</taxon>
        <taxon>Laccaria</taxon>
    </lineage>
</organism>
<dbReference type="GeneID" id="6081626"/>
<proteinExistence type="predicted"/>
<gene>
    <name evidence="1" type="ORF">LACBIDRAFT_307363</name>
</gene>
<accession>B0DPY5</accession>
<dbReference type="Proteomes" id="UP000001194">
    <property type="component" value="Unassembled WGS sequence"/>
</dbReference>
<dbReference type="AlphaFoldDB" id="B0DPY5"/>
<dbReference type="OrthoDB" id="3067416at2759"/>
<protein>
    <submittedName>
        <fullName evidence="1">Predicted protein</fullName>
    </submittedName>
</protein>
<sequence>MKGLAGYPEVAEVVVFVKDHQDADQRVNLGGLQQPVRFDDISQRLVDLGFPKFSSFVSRRVEHDITVSTGSSTCDGVRGEINIDQPLLHFYHDVFLETTNPQPFDFTESIAKVGEDNNIDVGGLVRIAFRKTSRVPSKSSAV</sequence>
<dbReference type="RefSeq" id="XP_001885991.1">
    <property type="nucleotide sequence ID" value="XM_001885956.1"/>
</dbReference>
<dbReference type="InParanoid" id="B0DPY5"/>
<evidence type="ECO:0000313" key="2">
    <source>
        <dbReference type="Proteomes" id="UP000001194"/>
    </source>
</evidence>
<dbReference type="EMBL" id="DS547125">
    <property type="protein sequence ID" value="EDR03195.1"/>
    <property type="molecule type" value="Genomic_DNA"/>
</dbReference>
<evidence type="ECO:0000313" key="1">
    <source>
        <dbReference type="EMBL" id="EDR03195.1"/>
    </source>
</evidence>
<dbReference type="HOGENOM" id="CLU_1816136_0_0_1"/>